<dbReference type="NCBIfam" id="NF000595">
    <property type="entry name" value="PRK00015.1-3"/>
    <property type="match status" value="1"/>
</dbReference>
<organism evidence="18 19">
    <name type="scientific">Candidatus Wolfebacteria bacterium CG_4_10_14_0_2_um_filter_39_18</name>
    <dbReference type="NCBI Taxonomy" id="1975061"/>
    <lineage>
        <taxon>Bacteria</taxon>
        <taxon>Candidatus Wolfeibacteriota</taxon>
    </lineage>
</organism>
<dbReference type="InterPro" id="IPR022898">
    <property type="entry name" value="RNase_HII"/>
</dbReference>
<feature type="domain" description="RNase H type-2" evidence="17">
    <location>
        <begin position="7"/>
        <end position="212"/>
    </location>
</feature>
<feature type="binding site" evidence="14 15">
    <location>
        <position position="13"/>
    </location>
    <ligand>
        <name>a divalent metal cation</name>
        <dbReference type="ChEBI" id="CHEBI:60240"/>
    </ligand>
</feature>
<dbReference type="GO" id="GO:0004523">
    <property type="term" value="F:RNA-DNA hybrid ribonuclease activity"/>
    <property type="evidence" value="ECO:0007669"/>
    <property type="project" value="UniProtKB-UniRule"/>
</dbReference>
<comment type="subcellular location">
    <subcellularLocation>
        <location evidence="4 14">Cytoplasm</location>
    </subcellularLocation>
</comment>
<sequence>MTLKKSKYIIGIDEVGRGALAGNVTVAAVLLPRKSQIPNPKLQTNSKFKILNSKLKLRDSKKLTPKQREIWFEYLKNELRLPYAVASVSPKIIDKINISKAANLAAGKAFSLLIKNSGLRIKNCEVFLDGGLYIQNLKFKIIIRGDEKIPAISLASIIAKVSRDRQMINLHKKYPKYGFEKHKGYGTKKHFKAIRKHGPSKIHRLTFLKKMR</sequence>
<comment type="cofactor">
    <cofactor evidence="2">
        <name>Mg(2+)</name>
        <dbReference type="ChEBI" id="CHEBI:18420"/>
    </cofactor>
</comment>
<evidence type="ECO:0000256" key="12">
    <source>
        <dbReference type="ARBA" id="ARBA00022801"/>
    </source>
</evidence>
<evidence type="ECO:0000256" key="7">
    <source>
        <dbReference type="ARBA" id="ARBA00019179"/>
    </source>
</evidence>
<evidence type="ECO:0000259" key="17">
    <source>
        <dbReference type="PROSITE" id="PS51975"/>
    </source>
</evidence>
<dbReference type="InterPro" id="IPR012337">
    <property type="entry name" value="RNaseH-like_sf"/>
</dbReference>
<dbReference type="GO" id="GO:0006298">
    <property type="term" value="P:mismatch repair"/>
    <property type="evidence" value="ECO:0007669"/>
    <property type="project" value="TreeGrafter"/>
</dbReference>
<keyword evidence="12 14" id="KW-0378">Hydrolase</keyword>
<dbReference type="GO" id="GO:0043137">
    <property type="term" value="P:DNA replication, removal of RNA primer"/>
    <property type="evidence" value="ECO:0007669"/>
    <property type="project" value="TreeGrafter"/>
</dbReference>
<dbReference type="CDD" id="cd07182">
    <property type="entry name" value="RNase_HII_bacteria_HII_like"/>
    <property type="match status" value="1"/>
</dbReference>
<dbReference type="EC" id="3.1.26.4" evidence="6 14"/>
<name>A0A2M7TG95_9BACT</name>
<dbReference type="Gene3D" id="3.30.420.10">
    <property type="entry name" value="Ribonuclease H-like superfamily/Ribonuclease H"/>
    <property type="match status" value="1"/>
</dbReference>
<accession>A0A2M7TG95</accession>
<evidence type="ECO:0000256" key="2">
    <source>
        <dbReference type="ARBA" id="ARBA00001946"/>
    </source>
</evidence>
<dbReference type="GO" id="GO:0005737">
    <property type="term" value="C:cytoplasm"/>
    <property type="evidence" value="ECO:0007669"/>
    <property type="project" value="UniProtKB-SubCell"/>
</dbReference>
<evidence type="ECO:0000256" key="8">
    <source>
        <dbReference type="ARBA" id="ARBA00022490"/>
    </source>
</evidence>
<evidence type="ECO:0000256" key="14">
    <source>
        <dbReference type="HAMAP-Rule" id="MF_00052"/>
    </source>
</evidence>
<evidence type="ECO:0000256" key="4">
    <source>
        <dbReference type="ARBA" id="ARBA00004496"/>
    </source>
</evidence>
<evidence type="ECO:0000256" key="10">
    <source>
        <dbReference type="ARBA" id="ARBA00022723"/>
    </source>
</evidence>
<dbReference type="InterPro" id="IPR036397">
    <property type="entry name" value="RNaseH_sf"/>
</dbReference>
<dbReference type="PANTHER" id="PTHR10954">
    <property type="entry name" value="RIBONUCLEASE H2 SUBUNIT A"/>
    <property type="match status" value="1"/>
</dbReference>
<evidence type="ECO:0000256" key="1">
    <source>
        <dbReference type="ARBA" id="ARBA00000077"/>
    </source>
</evidence>
<evidence type="ECO:0000256" key="5">
    <source>
        <dbReference type="ARBA" id="ARBA00007383"/>
    </source>
</evidence>
<dbReference type="SUPFAM" id="SSF53098">
    <property type="entry name" value="Ribonuclease H-like"/>
    <property type="match status" value="1"/>
</dbReference>
<comment type="cofactor">
    <cofactor evidence="14 15">
        <name>Mn(2+)</name>
        <dbReference type="ChEBI" id="CHEBI:29035"/>
    </cofactor>
    <cofactor evidence="14 15">
        <name>Mg(2+)</name>
        <dbReference type="ChEBI" id="CHEBI:18420"/>
    </cofactor>
    <text evidence="14 15">Manganese or magnesium. Binds 1 divalent metal ion per monomer in the absence of substrate. May bind a second metal ion after substrate binding.</text>
</comment>
<comment type="caution">
    <text evidence="18">The sequence shown here is derived from an EMBL/GenBank/DDBJ whole genome shotgun (WGS) entry which is preliminary data.</text>
</comment>
<evidence type="ECO:0000256" key="3">
    <source>
        <dbReference type="ARBA" id="ARBA00004065"/>
    </source>
</evidence>
<dbReference type="InterPro" id="IPR024567">
    <property type="entry name" value="RNase_HII/HIII_dom"/>
</dbReference>
<dbReference type="GO" id="GO:0032299">
    <property type="term" value="C:ribonuclease H2 complex"/>
    <property type="evidence" value="ECO:0007669"/>
    <property type="project" value="TreeGrafter"/>
</dbReference>
<dbReference type="PANTHER" id="PTHR10954:SF18">
    <property type="entry name" value="RIBONUCLEASE HII"/>
    <property type="match status" value="1"/>
</dbReference>
<dbReference type="InterPro" id="IPR001352">
    <property type="entry name" value="RNase_HII/HIII"/>
</dbReference>
<keyword evidence="11 14" id="KW-0255">Endonuclease</keyword>
<dbReference type="HAMAP" id="MF_00052_B">
    <property type="entry name" value="RNase_HII_B"/>
    <property type="match status" value="1"/>
</dbReference>
<dbReference type="PROSITE" id="PS51975">
    <property type="entry name" value="RNASE_H_2"/>
    <property type="match status" value="1"/>
</dbReference>
<dbReference type="EMBL" id="PFNM01000026">
    <property type="protein sequence ID" value="PIZ45004.1"/>
    <property type="molecule type" value="Genomic_DNA"/>
</dbReference>
<evidence type="ECO:0000256" key="13">
    <source>
        <dbReference type="ARBA" id="ARBA00023211"/>
    </source>
</evidence>
<comment type="similarity">
    <text evidence="5 14 16">Belongs to the RNase HII family.</text>
</comment>
<dbReference type="Proteomes" id="UP000230553">
    <property type="component" value="Unassembled WGS sequence"/>
</dbReference>
<reference evidence="19" key="1">
    <citation type="submission" date="2017-09" db="EMBL/GenBank/DDBJ databases">
        <title>Depth-based differentiation of microbial function through sediment-hosted aquifers and enrichment of novel symbionts in the deep terrestrial subsurface.</title>
        <authorList>
            <person name="Probst A.J."/>
            <person name="Ladd B."/>
            <person name="Jarett J.K."/>
            <person name="Geller-Mcgrath D.E."/>
            <person name="Sieber C.M.K."/>
            <person name="Emerson J.B."/>
            <person name="Anantharaman K."/>
            <person name="Thomas B.C."/>
            <person name="Malmstrom R."/>
            <person name="Stieglmeier M."/>
            <person name="Klingl A."/>
            <person name="Woyke T."/>
            <person name="Ryan C.M."/>
            <person name="Banfield J.F."/>
        </authorList>
    </citation>
    <scope>NUCLEOTIDE SEQUENCE [LARGE SCALE GENOMIC DNA]</scope>
</reference>
<evidence type="ECO:0000256" key="16">
    <source>
        <dbReference type="RuleBase" id="RU003515"/>
    </source>
</evidence>
<evidence type="ECO:0000256" key="6">
    <source>
        <dbReference type="ARBA" id="ARBA00012180"/>
    </source>
</evidence>
<evidence type="ECO:0000256" key="15">
    <source>
        <dbReference type="PROSITE-ProRule" id="PRU01319"/>
    </source>
</evidence>
<proteinExistence type="inferred from homology"/>
<dbReference type="GO" id="GO:0030145">
    <property type="term" value="F:manganese ion binding"/>
    <property type="evidence" value="ECO:0007669"/>
    <property type="project" value="UniProtKB-UniRule"/>
</dbReference>
<keyword evidence="13 14" id="KW-0464">Manganese</keyword>
<dbReference type="AlphaFoldDB" id="A0A2M7TG95"/>
<protein>
    <recommendedName>
        <fullName evidence="7 14">Ribonuclease HII</fullName>
        <shortName evidence="14">RNase HII</shortName>
        <ecNumber evidence="6 14">3.1.26.4</ecNumber>
    </recommendedName>
</protein>
<keyword evidence="9 14" id="KW-0540">Nuclease</keyword>
<evidence type="ECO:0000256" key="9">
    <source>
        <dbReference type="ARBA" id="ARBA00022722"/>
    </source>
</evidence>
<dbReference type="GO" id="GO:0003723">
    <property type="term" value="F:RNA binding"/>
    <property type="evidence" value="ECO:0007669"/>
    <property type="project" value="UniProtKB-UniRule"/>
</dbReference>
<keyword evidence="10 14" id="KW-0479">Metal-binding</keyword>
<feature type="binding site" evidence="14 15">
    <location>
        <position position="14"/>
    </location>
    <ligand>
        <name>a divalent metal cation</name>
        <dbReference type="ChEBI" id="CHEBI:60240"/>
    </ligand>
</feature>
<comment type="catalytic activity">
    <reaction evidence="1 14 15 16">
        <text>Endonucleolytic cleavage to 5'-phosphomonoester.</text>
        <dbReference type="EC" id="3.1.26.4"/>
    </reaction>
</comment>
<feature type="binding site" evidence="14 15">
    <location>
        <position position="129"/>
    </location>
    <ligand>
        <name>a divalent metal cation</name>
        <dbReference type="ChEBI" id="CHEBI:60240"/>
    </ligand>
</feature>
<evidence type="ECO:0000256" key="11">
    <source>
        <dbReference type="ARBA" id="ARBA00022759"/>
    </source>
</evidence>
<evidence type="ECO:0000313" key="18">
    <source>
        <dbReference type="EMBL" id="PIZ45004.1"/>
    </source>
</evidence>
<gene>
    <name evidence="14" type="primary">rnhB</name>
    <name evidence="18" type="ORF">COY31_01320</name>
</gene>
<keyword evidence="8 14" id="KW-0963">Cytoplasm</keyword>
<comment type="function">
    <text evidence="3 14 16">Endonuclease that specifically degrades the RNA of RNA-DNA hybrids.</text>
</comment>
<evidence type="ECO:0000313" key="19">
    <source>
        <dbReference type="Proteomes" id="UP000230553"/>
    </source>
</evidence>
<dbReference type="Pfam" id="PF01351">
    <property type="entry name" value="RNase_HII"/>
    <property type="match status" value="1"/>
</dbReference>